<dbReference type="InterPro" id="IPR007373">
    <property type="entry name" value="Thiamin_PyroPKinase_B1-bd"/>
</dbReference>
<dbReference type="InterPro" id="IPR006282">
    <property type="entry name" value="Thi_PPkinase"/>
</dbReference>
<dbReference type="AlphaFoldDB" id="A0A1M4VUQ3"/>
<organism evidence="7 8">
    <name type="scientific">Atopostipes suicloacalis DSM 15692</name>
    <dbReference type="NCBI Taxonomy" id="1121025"/>
    <lineage>
        <taxon>Bacteria</taxon>
        <taxon>Bacillati</taxon>
        <taxon>Bacillota</taxon>
        <taxon>Bacilli</taxon>
        <taxon>Lactobacillales</taxon>
        <taxon>Carnobacteriaceae</taxon>
        <taxon>Atopostipes</taxon>
    </lineage>
</organism>
<dbReference type="OrthoDB" id="9804377at2"/>
<keyword evidence="3 7" id="KW-0418">Kinase</keyword>
<dbReference type="InterPro" id="IPR036759">
    <property type="entry name" value="TPK_catalytic_sf"/>
</dbReference>
<dbReference type="GO" id="GO:0005524">
    <property type="term" value="F:ATP binding"/>
    <property type="evidence" value="ECO:0007669"/>
    <property type="project" value="UniProtKB-KW"/>
</dbReference>
<dbReference type="GO" id="GO:0006772">
    <property type="term" value="P:thiamine metabolic process"/>
    <property type="evidence" value="ECO:0007669"/>
    <property type="project" value="UniProtKB-UniRule"/>
</dbReference>
<feature type="domain" description="Thiamin pyrophosphokinase thiamin-binding" evidence="6">
    <location>
        <begin position="143"/>
        <end position="207"/>
    </location>
</feature>
<dbReference type="Proteomes" id="UP000184128">
    <property type="component" value="Unassembled WGS sequence"/>
</dbReference>
<dbReference type="GO" id="GO:0009229">
    <property type="term" value="P:thiamine diphosphate biosynthetic process"/>
    <property type="evidence" value="ECO:0007669"/>
    <property type="project" value="InterPro"/>
</dbReference>
<keyword evidence="4" id="KW-0067">ATP-binding</keyword>
<dbReference type="Pfam" id="PF04263">
    <property type="entry name" value="TPK_catalytic"/>
    <property type="match status" value="1"/>
</dbReference>
<dbReference type="GO" id="GO:0030975">
    <property type="term" value="F:thiamine binding"/>
    <property type="evidence" value="ECO:0007669"/>
    <property type="project" value="InterPro"/>
</dbReference>
<dbReference type="RefSeq" id="WP_084136875.1">
    <property type="nucleotide sequence ID" value="NZ_FQUF01000013.1"/>
</dbReference>
<proteinExistence type="predicted"/>
<dbReference type="PANTHER" id="PTHR41299:SF1">
    <property type="entry name" value="THIAMINE PYROPHOSPHOKINASE"/>
    <property type="match status" value="1"/>
</dbReference>
<reference evidence="7 8" key="1">
    <citation type="submission" date="2016-11" db="EMBL/GenBank/DDBJ databases">
        <authorList>
            <person name="Jaros S."/>
            <person name="Januszkiewicz K."/>
            <person name="Wedrychowicz H."/>
        </authorList>
    </citation>
    <scope>NUCLEOTIDE SEQUENCE [LARGE SCALE GENOMIC DNA]</scope>
    <source>
        <strain evidence="7 8">DSM 15692</strain>
    </source>
</reference>
<name>A0A1M4VUQ3_9LACT</name>
<evidence type="ECO:0000259" key="6">
    <source>
        <dbReference type="SMART" id="SM00983"/>
    </source>
</evidence>
<evidence type="ECO:0000256" key="5">
    <source>
        <dbReference type="NCBIfam" id="TIGR01378"/>
    </source>
</evidence>
<dbReference type="EMBL" id="FQUF01000013">
    <property type="protein sequence ID" value="SHE72709.1"/>
    <property type="molecule type" value="Genomic_DNA"/>
</dbReference>
<dbReference type="NCBIfam" id="TIGR01378">
    <property type="entry name" value="thi_PPkinase"/>
    <property type="match status" value="1"/>
</dbReference>
<dbReference type="GO" id="GO:0016301">
    <property type="term" value="F:kinase activity"/>
    <property type="evidence" value="ECO:0007669"/>
    <property type="project" value="UniProtKB-KW"/>
</dbReference>
<keyword evidence="8" id="KW-1185">Reference proteome</keyword>
<gene>
    <name evidence="7" type="ORF">SAMN02745249_01012</name>
</gene>
<dbReference type="PANTHER" id="PTHR41299">
    <property type="entry name" value="THIAMINE PYROPHOSPHOKINASE"/>
    <property type="match status" value="1"/>
</dbReference>
<accession>A0A1M4VUQ3</accession>
<evidence type="ECO:0000256" key="1">
    <source>
        <dbReference type="ARBA" id="ARBA00022679"/>
    </source>
</evidence>
<dbReference type="SUPFAM" id="SSF63999">
    <property type="entry name" value="Thiamin pyrophosphokinase, catalytic domain"/>
    <property type="match status" value="1"/>
</dbReference>
<evidence type="ECO:0000313" key="8">
    <source>
        <dbReference type="Proteomes" id="UP000184128"/>
    </source>
</evidence>
<protein>
    <recommendedName>
        <fullName evidence="5">Thiamine diphosphokinase</fullName>
        <ecNumber evidence="5">2.7.6.2</ecNumber>
    </recommendedName>
</protein>
<dbReference type="CDD" id="cd07995">
    <property type="entry name" value="TPK"/>
    <property type="match status" value="1"/>
</dbReference>
<evidence type="ECO:0000256" key="3">
    <source>
        <dbReference type="ARBA" id="ARBA00022777"/>
    </source>
</evidence>
<dbReference type="Gene3D" id="3.40.50.10240">
    <property type="entry name" value="Thiamin pyrophosphokinase, catalytic domain"/>
    <property type="match status" value="1"/>
</dbReference>
<dbReference type="STRING" id="1121025.SAMN02745249_01012"/>
<keyword evidence="1" id="KW-0808">Transferase</keyword>
<keyword evidence="2" id="KW-0547">Nucleotide-binding</keyword>
<evidence type="ECO:0000313" key="7">
    <source>
        <dbReference type="EMBL" id="SHE72709.1"/>
    </source>
</evidence>
<dbReference type="SMART" id="SM00983">
    <property type="entry name" value="TPK_B1_binding"/>
    <property type="match status" value="1"/>
</dbReference>
<evidence type="ECO:0000256" key="4">
    <source>
        <dbReference type="ARBA" id="ARBA00022840"/>
    </source>
</evidence>
<dbReference type="InterPro" id="IPR053149">
    <property type="entry name" value="TPK"/>
</dbReference>
<dbReference type="GO" id="GO:0004788">
    <property type="term" value="F:thiamine diphosphokinase activity"/>
    <property type="evidence" value="ECO:0007669"/>
    <property type="project" value="UniProtKB-UniRule"/>
</dbReference>
<sequence length="216" mass="24783">MKDIHIILGAPKTEEIRPLIKTEGIVIGVDRGALLAIEENLKIDVALGDFDSVSLHEKKMIEQSKAKVLNFPTDKDDTDAELAFEYALNHFDAKNIYVYNWYGGRIDHLYSILMIVLQKRFETLIPKLKYIATNNVIEYFLPGEYTIDKIKQMDYLSYILMTEVEGLTLKEVKYELIEEDFDQPLALISNEFLNKQASLAFKKGIIAAVQSRDKTE</sequence>
<dbReference type="InterPro" id="IPR007371">
    <property type="entry name" value="TPK_catalytic"/>
</dbReference>
<dbReference type="EC" id="2.7.6.2" evidence="5"/>
<evidence type="ECO:0000256" key="2">
    <source>
        <dbReference type="ARBA" id="ARBA00022741"/>
    </source>
</evidence>
<dbReference type="Pfam" id="PF04265">
    <property type="entry name" value="TPK_B1_binding"/>
    <property type="match status" value="1"/>
</dbReference>